<gene>
    <name evidence="1" type="ORF">METZ01_LOCUS124807</name>
</gene>
<dbReference type="EMBL" id="UINC01017378">
    <property type="protein sequence ID" value="SVA71953.1"/>
    <property type="molecule type" value="Genomic_DNA"/>
</dbReference>
<dbReference type="AlphaFoldDB" id="A0A381Y636"/>
<dbReference type="InterPro" id="IPR046150">
    <property type="entry name" value="DUF6152"/>
</dbReference>
<dbReference type="Pfam" id="PF19649">
    <property type="entry name" value="DUF6152"/>
    <property type="match status" value="1"/>
</dbReference>
<organism evidence="1">
    <name type="scientific">marine metagenome</name>
    <dbReference type="NCBI Taxonomy" id="408172"/>
    <lineage>
        <taxon>unclassified sequences</taxon>
        <taxon>metagenomes</taxon>
        <taxon>ecological metagenomes</taxon>
    </lineage>
</organism>
<sequence length="128" mass="14028">MRMLIHCVTMAGLITCAASAAAHHSFAAEFSYEFLGSREGEVVEVHFVNPHAHIFFAVKNGNGKEEIWDAQSSAPQNLLRRGWNQNSIKVGDRVTIEGNLGLENSRKLWVITVTLENGTVIYASGGDN</sequence>
<protein>
    <submittedName>
        <fullName evidence="1">Uncharacterized protein</fullName>
    </submittedName>
</protein>
<proteinExistence type="predicted"/>
<reference evidence="1" key="1">
    <citation type="submission" date="2018-05" db="EMBL/GenBank/DDBJ databases">
        <authorList>
            <person name="Lanie J.A."/>
            <person name="Ng W.-L."/>
            <person name="Kazmierczak K.M."/>
            <person name="Andrzejewski T.M."/>
            <person name="Davidsen T.M."/>
            <person name="Wayne K.J."/>
            <person name="Tettelin H."/>
            <person name="Glass J.I."/>
            <person name="Rusch D."/>
            <person name="Podicherti R."/>
            <person name="Tsui H.-C.T."/>
            <person name="Winkler M.E."/>
        </authorList>
    </citation>
    <scope>NUCLEOTIDE SEQUENCE</scope>
</reference>
<name>A0A381Y636_9ZZZZ</name>
<accession>A0A381Y636</accession>
<evidence type="ECO:0000313" key="1">
    <source>
        <dbReference type="EMBL" id="SVA71953.1"/>
    </source>
</evidence>